<dbReference type="Proteomes" id="UP001500305">
    <property type="component" value="Unassembled WGS sequence"/>
</dbReference>
<sequence length="49" mass="5315">MRAVTSEGSQAVRDRIDAAASLSRYEVILVSSSARCPLRGRHRLSVTNA</sequence>
<name>A0ABN3DPR7_9ACTN</name>
<gene>
    <name evidence="1" type="ORF">GCM10010430_19110</name>
</gene>
<dbReference type="EMBL" id="BAAATR010000006">
    <property type="protein sequence ID" value="GAA2238271.1"/>
    <property type="molecule type" value="Genomic_DNA"/>
</dbReference>
<comment type="caution">
    <text evidence="1">The sequence shown here is derived from an EMBL/GenBank/DDBJ whole genome shotgun (WGS) entry which is preliminary data.</text>
</comment>
<accession>A0ABN3DPR7</accession>
<proteinExistence type="predicted"/>
<evidence type="ECO:0000313" key="1">
    <source>
        <dbReference type="EMBL" id="GAA2238271.1"/>
    </source>
</evidence>
<reference evidence="1 2" key="1">
    <citation type="journal article" date="2019" name="Int. J. Syst. Evol. Microbiol.">
        <title>The Global Catalogue of Microorganisms (GCM) 10K type strain sequencing project: providing services to taxonomists for standard genome sequencing and annotation.</title>
        <authorList>
            <consortium name="The Broad Institute Genomics Platform"/>
            <consortium name="The Broad Institute Genome Sequencing Center for Infectious Disease"/>
            <person name="Wu L."/>
            <person name="Ma J."/>
        </authorList>
    </citation>
    <scope>NUCLEOTIDE SEQUENCE [LARGE SCALE GENOMIC DNA]</scope>
    <source>
        <strain evidence="1 2">JCM 7356</strain>
    </source>
</reference>
<keyword evidence="2" id="KW-1185">Reference proteome</keyword>
<evidence type="ECO:0000313" key="2">
    <source>
        <dbReference type="Proteomes" id="UP001500305"/>
    </source>
</evidence>
<organism evidence="1 2">
    <name type="scientific">Kitasatospora cystarginea</name>
    <dbReference type="NCBI Taxonomy" id="58350"/>
    <lineage>
        <taxon>Bacteria</taxon>
        <taxon>Bacillati</taxon>
        <taxon>Actinomycetota</taxon>
        <taxon>Actinomycetes</taxon>
        <taxon>Kitasatosporales</taxon>
        <taxon>Streptomycetaceae</taxon>
        <taxon>Kitasatospora</taxon>
    </lineage>
</organism>
<protein>
    <submittedName>
        <fullName evidence="1">Uncharacterized protein</fullName>
    </submittedName>
</protein>